<evidence type="ECO:0000313" key="1">
    <source>
        <dbReference type="EMBL" id="GME37198.1"/>
    </source>
</evidence>
<protein>
    <submittedName>
        <fullName evidence="1">MFS transporter</fullName>
    </submittedName>
</protein>
<dbReference type="EMBL" id="BSXG01000078">
    <property type="protein sequence ID" value="GME37198.1"/>
    <property type="molecule type" value="Genomic_DNA"/>
</dbReference>
<proteinExistence type="predicted"/>
<sequence>MDKKDSDDDRWRKTAKPQQKTTNPVYQGAHQEEKTASQLDLSSSVTDNRPRSSSQPSPSKRSTYKLNPARTTAKSQDILEQHDVQLAAERRFKMRMRLAQKGWEHYIFKPLAAANAAAAANPTATTTTTSILPTKPKKPETPETAARHLRRELRDTLVDRVFNFPRRRHLRVTLRTHLGITLTGFLYGGLHLLAWDAPFGSRAEQALWRLAGLTIAGSGLLVPMAHVEDIVGEAVRPFLLDDHAKDVEEAEKLARLGVRGFVHSYDGPHGEGSGAGGEKGEAKEETRSIVDSHDGWRHFRDLVLKACLGWVIEVVSWCRLVVVVIVGAVYFGLRVFIFVECLVNITKLPESAYQVVQWSQYTIDLSRPPAERYAEVVADFKPQLASLTSLFGEVVAASHLPLNTTTRLARLFLRRLHSAEQTAELRGISSVTGVPMYLLVCFNTLLDLFMGCTSGGARVRTPGNDTRMYHFRTLDWGMDALRRVVVQLEFVAKPRGPVVARSVTYVGYVGVLTGVREGLSVSLNFRPYHNDDTSAIANFRLGSHLAMVLLGLRPSISARLRDLVLAPATRGLFKRPSKLAFPSLAEIKRKFPAVPTTAVYLIFCDGEETTVFEKDRVTAAVRSSRSFITITNCDVQPNGGADPHANRSKAKLDLIGELLDEAEDRRECLERRWSRTEQRFRRRKRARTDEEVCITPNEVVKWVQSWPTTNECTHYAVVMDPKAGDVVWVRRYLQGECHNEFSRQSTPNNPHEIHDQTSRLPLRRLLAAYSCLAAIYFISFLDINSAATALPVISRALNAGTSITWAGTSYLMGQTAFQVLYGRLSDIFGRKPILLACVGFLVAGDALCGFARTPAWLYACRALSGVGGGGISSLVQITVSDLVSLRDRGKYQGLLSGAIGLGASTGPFVAAGLLRTGGDGWRWIFWVPPILAAACAVVMWVYLPLKPMGGSWREKVRKIDWFGLGAAVVGMLFVLIPINSGGSTWPWNSALVVSMLVIGGISFVLFLIIEKRFAPIPMIPLRLFGQASTTIIYIQSGLYNLVWQVDVYFLPVYFQDVRGYSPLQSATLVLPLLLLQSVAGVLSGPLMTKLARYGPVHNTGMAVWTLGAGMKLLFSRTTPVGLYVTTLVIEGTGIGLVFQPAIVAIQALSKPQDRAVATSTRNMFRALGSVVGVALSTAVQFAVMTSALPKALPSTLRAQVIDGSWQPGETGSEAWESEILNAKMKGIHAVFTMLVPMMGLCLIGCLWIPSIVLKGDERTNQTREGRRGDQTSP</sequence>
<evidence type="ECO:0000313" key="2">
    <source>
        <dbReference type="Proteomes" id="UP001165186"/>
    </source>
</evidence>
<name>A0ACB5SED0_9PEZI</name>
<accession>A0ACB5SED0</accession>
<gene>
    <name evidence="1" type="primary">g7140</name>
    <name evidence="1" type="ORF">NpPPO83_00007140</name>
</gene>
<dbReference type="Proteomes" id="UP001165186">
    <property type="component" value="Unassembled WGS sequence"/>
</dbReference>
<organism evidence="1 2">
    <name type="scientific">Neofusicoccum parvum</name>
    <dbReference type="NCBI Taxonomy" id="310453"/>
    <lineage>
        <taxon>Eukaryota</taxon>
        <taxon>Fungi</taxon>
        <taxon>Dikarya</taxon>
        <taxon>Ascomycota</taxon>
        <taxon>Pezizomycotina</taxon>
        <taxon>Dothideomycetes</taxon>
        <taxon>Dothideomycetes incertae sedis</taxon>
        <taxon>Botryosphaeriales</taxon>
        <taxon>Botryosphaeriaceae</taxon>
        <taxon>Neofusicoccum</taxon>
    </lineage>
</organism>
<keyword evidence="2" id="KW-1185">Reference proteome</keyword>
<comment type="caution">
    <text evidence="1">The sequence shown here is derived from an EMBL/GenBank/DDBJ whole genome shotgun (WGS) entry which is preliminary data.</text>
</comment>
<reference evidence="1" key="1">
    <citation type="submission" date="2024-09" db="EMBL/GenBank/DDBJ databases">
        <title>Draft Genome Sequences of Neofusicoccum parvum.</title>
        <authorList>
            <person name="Ashida A."/>
            <person name="Camagna M."/>
            <person name="Tanaka A."/>
            <person name="Takemoto D."/>
        </authorList>
    </citation>
    <scope>NUCLEOTIDE SEQUENCE</scope>
    <source>
        <strain evidence="1">PPO83</strain>
    </source>
</reference>